<dbReference type="RefSeq" id="WP_262432925.1">
    <property type="nucleotide sequence ID" value="NZ_JACRTF010000001.1"/>
</dbReference>
<name>A0A926INQ3_9BACT</name>
<dbReference type="Proteomes" id="UP000651085">
    <property type="component" value="Unassembled WGS sequence"/>
</dbReference>
<evidence type="ECO:0000313" key="2">
    <source>
        <dbReference type="EMBL" id="MBC8591705.1"/>
    </source>
</evidence>
<feature type="chain" id="PRO_5037503114" evidence="1">
    <location>
        <begin position="24"/>
        <end position="260"/>
    </location>
</feature>
<comment type="caution">
    <text evidence="2">The sequence shown here is derived from an EMBL/GenBank/DDBJ whole genome shotgun (WGS) entry which is preliminary data.</text>
</comment>
<keyword evidence="1" id="KW-0732">Signal</keyword>
<organism evidence="2 3">
    <name type="scientific">Jilunia laotingensis</name>
    <dbReference type="NCBI Taxonomy" id="2763675"/>
    <lineage>
        <taxon>Bacteria</taxon>
        <taxon>Pseudomonadati</taxon>
        <taxon>Bacteroidota</taxon>
        <taxon>Bacteroidia</taxon>
        <taxon>Bacteroidales</taxon>
        <taxon>Bacteroidaceae</taxon>
        <taxon>Jilunia</taxon>
    </lineage>
</organism>
<sequence>MKKILFSKSQVFVFYLSLLVCFGACKGSDDELKTSKENLFNNTINISTYSDNDIEILSDRYATLFEGIYNAILEEKKRISNLGSNISSEDYLIQYATNYINSLTSEEQAFISHMFSEPSEFSRKERYVFMGFIKSIEPLIFEKDEDKLADEIDAFYNRTIYKSFDLSSRQEMKLRLESLKKVRYVIINGINEFVRDNNHISRISPGDRMIWSQSVSMLTKDQVHLLIDVTFVGVGFMATGYTNTMISIATTIHAIWLCFS</sequence>
<protein>
    <submittedName>
        <fullName evidence="2">Uncharacterized protein</fullName>
    </submittedName>
</protein>
<reference evidence="2" key="1">
    <citation type="submission" date="2020-08" db="EMBL/GenBank/DDBJ databases">
        <title>Genome public.</title>
        <authorList>
            <person name="Liu C."/>
            <person name="Sun Q."/>
        </authorList>
    </citation>
    <scope>NUCLEOTIDE SEQUENCE</scope>
    <source>
        <strain evidence="2">N12</strain>
    </source>
</reference>
<proteinExistence type="predicted"/>
<evidence type="ECO:0000313" key="3">
    <source>
        <dbReference type="Proteomes" id="UP000651085"/>
    </source>
</evidence>
<feature type="signal peptide" evidence="1">
    <location>
        <begin position="1"/>
        <end position="23"/>
    </location>
</feature>
<evidence type="ECO:0000256" key="1">
    <source>
        <dbReference type="SAM" id="SignalP"/>
    </source>
</evidence>
<dbReference type="AlphaFoldDB" id="A0A926INQ3"/>
<keyword evidence="3" id="KW-1185">Reference proteome</keyword>
<accession>A0A926INQ3</accession>
<dbReference type="EMBL" id="JACRTF010000001">
    <property type="protein sequence ID" value="MBC8591705.1"/>
    <property type="molecule type" value="Genomic_DNA"/>
</dbReference>
<gene>
    <name evidence="2" type="ORF">H8744_00320</name>
</gene>